<organism evidence="8 9">
    <name type="scientific">Verruconis gallopava</name>
    <dbReference type="NCBI Taxonomy" id="253628"/>
    <lineage>
        <taxon>Eukaryota</taxon>
        <taxon>Fungi</taxon>
        <taxon>Dikarya</taxon>
        <taxon>Ascomycota</taxon>
        <taxon>Pezizomycotina</taxon>
        <taxon>Dothideomycetes</taxon>
        <taxon>Pleosporomycetidae</taxon>
        <taxon>Venturiales</taxon>
        <taxon>Sympoventuriaceae</taxon>
        <taxon>Verruconis</taxon>
    </lineage>
</organism>
<dbReference type="Proteomes" id="UP000053259">
    <property type="component" value="Unassembled WGS sequence"/>
</dbReference>
<dbReference type="Pfam" id="PF13639">
    <property type="entry name" value="zf-RING_2"/>
    <property type="match status" value="1"/>
</dbReference>
<evidence type="ECO:0000256" key="3">
    <source>
        <dbReference type="ARBA" id="ARBA00022833"/>
    </source>
</evidence>
<dbReference type="GO" id="GO:0043161">
    <property type="term" value="P:proteasome-mediated ubiquitin-dependent protein catabolic process"/>
    <property type="evidence" value="ECO:0007669"/>
    <property type="project" value="TreeGrafter"/>
</dbReference>
<dbReference type="InterPro" id="IPR050731">
    <property type="entry name" value="HRD1_E3_ubiq-ligases"/>
</dbReference>
<gene>
    <name evidence="8" type="ORF">PV09_01348</name>
</gene>
<feature type="domain" description="RING-type" evidence="7">
    <location>
        <begin position="50"/>
        <end position="102"/>
    </location>
</feature>
<evidence type="ECO:0000313" key="8">
    <source>
        <dbReference type="EMBL" id="KIW08445.1"/>
    </source>
</evidence>
<evidence type="ECO:0000256" key="1">
    <source>
        <dbReference type="ARBA" id="ARBA00022723"/>
    </source>
</evidence>
<dbReference type="GeneID" id="27309321"/>
<proteinExistence type="predicted"/>
<keyword evidence="1" id="KW-0479">Metal-binding</keyword>
<accession>A0A0D2APH6</accession>
<dbReference type="InterPro" id="IPR001841">
    <property type="entry name" value="Znf_RING"/>
</dbReference>
<dbReference type="InterPro" id="IPR013083">
    <property type="entry name" value="Znf_RING/FYVE/PHD"/>
</dbReference>
<keyword evidence="3" id="KW-0862">Zinc</keyword>
<evidence type="ECO:0000256" key="4">
    <source>
        <dbReference type="PROSITE-ProRule" id="PRU00175"/>
    </source>
</evidence>
<dbReference type="GO" id="GO:0061630">
    <property type="term" value="F:ubiquitin protein ligase activity"/>
    <property type="evidence" value="ECO:0007669"/>
    <property type="project" value="TreeGrafter"/>
</dbReference>
<protein>
    <recommendedName>
        <fullName evidence="7">RING-type domain-containing protein</fullName>
    </recommendedName>
</protein>
<dbReference type="PROSITE" id="PS50089">
    <property type="entry name" value="ZF_RING_2"/>
    <property type="match status" value="1"/>
</dbReference>
<keyword evidence="2 4" id="KW-0863">Zinc-finger</keyword>
<feature type="region of interest" description="Disordered" evidence="5">
    <location>
        <begin position="209"/>
        <end position="240"/>
    </location>
</feature>
<dbReference type="SMART" id="SM00184">
    <property type="entry name" value="RING"/>
    <property type="match status" value="1"/>
</dbReference>
<dbReference type="Gene3D" id="3.30.40.10">
    <property type="entry name" value="Zinc/RING finger domain, C3HC4 (zinc finger)"/>
    <property type="match status" value="1"/>
</dbReference>
<feature type="chain" id="PRO_5002238490" description="RING-type domain-containing protein" evidence="6">
    <location>
        <begin position="28"/>
        <end position="260"/>
    </location>
</feature>
<evidence type="ECO:0000313" key="9">
    <source>
        <dbReference type="Proteomes" id="UP000053259"/>
    </source>
</evidence>
<feature type="region of interest" description="Disordered" evidence="5">
    <location>
        <begin position="141"/>
        <end position="172"/>
    </location>
</feature>
<dbReference type="RefSeq" id="XP_016218314.1">
    <property type="nucleotide sequence ID" value="XM_016354219.1"/>
</dbReference>
<dbReference type="OrthoDB" id="3691193at2759"/>
<dbReference type="AlphaFoldDB" id="A0A0D2APH6"/>
<sequence>MSSSPRYQCENPLVATASLFLALHVHAVPFGTDGRAKGDAGEGGEGAGTCSICWNAFGSVAHPDERPEPAVRIDPCGHVFGRLCLERHFAYNAHEAKCPTCRADLYGVSRQARRAMLERRGRPAHEEYEWMRRRLAEPVETPHGGERLSWSEAGAAPLGRGRLGVGPSAGTRMRVEARHRSTLRGMRAHVLDPVDIAEGNSETWGEDIGARRESRKVTARGEGRTCGEEDEGEDEGRAGDENWYRTVMRFSSEAEMADEK</sequence>
<evidence type="ECO:0000256" key="2">
    <source>
        <dbReference type="ARBA" id="ARBA00022771"/>
    </source>
</evidence>
<keyword evidence="6" id="KW-0732">Signal</keyword>
<dbReference type="EMBL" id="KN847531">
    <property type="protein sequence ID" value="KIW08445.1"/>
    <property type="molecule type" value="Genomic_DNA"/>
</dbReference>
<dbReference type="VEuPathDB" id="FungiDB:PV09_01348"/>
<feature type="compositionally biased region" description="Basic and acidic residues" evidence="5">
    <location>
        <begin position="209"/>
        <end position="227"/>
    </location>
</feature>
<evidence type="ECO:0000259" key="7">
    <source>
        <dbReference type="PROSITE" id="PS50089"/>
    </source>
</evidence>
<dbReference type="InParanoid" id="A0A0D2APH6"/>
<dbReference type="GO" id="GO:0008270">
    <property type="term" value="F:zinc ion binding"/>
    <property type="evidence" value="ECO:0007669"/>
    <property type="project" value="UniProtKB-KW"/>
</dbReference>
<evidence type="ECO:0000256" key="6">
    <source>
        <dbReference type="SAM" id="SignalP"/>
    </source>
</evidence>
<evidence type="ECO:0000256" key="5">
    <source>
        <dbReference type="SAM" id="MobiDB-lite"/>
    </source>
</evidence>
<dbReference type="SUPFAM" id="SSF57850">
    <property type="entry name" value="RING/U-box"/>
    <property type="match status" value="1"/>
</dbReference>
<dbReference type="HOGENOM" id="CLU_1070396_0_0_1"/>
<keyword evidence="9" id="KW-1185">Reference proteome</keyword>
<reference evidence="8 9" key="1">
    <citation type="submission" date="2015-01" db="EMBL/GenBank/DDBJ databases">
        <title>The Genome Sequence of Ochroconis gallopava CBS43764.</title>
        <authorList>
            <consortium name="The Broad Institute Genomics Platform"/>
            <person name="Cuomo C."/>
            <person name="de Hoog S."/>
            <person name="Gorbushina A."/>
            <person name="Stielow B."/>
            <person name="Teixiera M."/>
            <person name="Abouelleil A."/>
            <person name="Chapman S.B."/>
            <person name="Priest M."/>
            <person name="Young S.K."/>
            <person name="Wortman J."/>
            <person name="Nusbaum C."/>
            <person name="Birren B."/>
        </authorList>
    </citation>
    <scope>NUCLEOTIDE SEQUENCE [LARGE SCALE GENOMIC DNA]</scope>
    <source>
        <strain evidence="8 9">CBS 43764</strain>
    </source>
</reference>
<dbReference type="GO" id="GO:0012505">
    <property type="term" value="C:endomembrane system"/>
    <property type="evidence" value="ECO:0007669"/>
    <property type="project" value="TreeGrafter"/>
</dbReference>
<name>A0A0D2APH6_9PEZI</name>
<feature type="signal peptide" evidence="6">
    <location>
        <begin position="1"/>
        <end position="27"/>
    </location>
</feature>
<dbReference type="PANTHER" id="PTHR22763">
    <property type="entry name" value="RING ZINC FINGER PROTEIN"/>
    <property type="match status" value="1"/>
</dbReference>